<dbReference type="InterPro" id="IPR000719">
    <property type="entry name" value="Prot_kinase_dom"/>
</dbReference>
<gene>
    <name evidence="16" type="ORF">KPH14_005219</name>
</gene>
<comment type="subcellular location">
    <subcellularLocation>
        <location evidence="1">Chromosome</location>
    </subcellularLocation>
    <subcellularLocation>
        <location evidence="2">Cytoplasm</location>
    </subcellularLocation>
</comment>
<dbReference type="Gene3D" id="3.30.200.20">
    <property type="entry name" value="Phosphorylase Kinase, domain 1"/>
    <property type="match status" value="1"/>
</dbReference>
<dbReference type="PROSITE" id="PS00107">
    <property type="entry name" value="PROTEIN_KINASE_ATP"/>
    <property type="match status" value="1"/>
</dbReference>
<proteinExistence type="predicted"/>
<dbReference type="GO" id="GO:0005524">
    <property type="term" value="F:ATP binding"/>
    <property type="evidence" value="ECO:0007669"/>
    <property type="project" value="UniProtKB-UniRule"/>
</dbReference>
<evidence type="ECO:0000256" key="11">
    <source>
        <dbReference type="ARBA" id="ARBA00047899"/>
    </source>
</evidence>
<dbReference type="InterPro" id="IPR011009">
    <property type="entry name" value="Kinase-like_dom_sf"/>
</dbReference>
<evidence type="ECO:0000256" key="7">
    <source>
        <dbReference type="ARBA" id="ARBA00022679"/>
    </source>
</evidence>
<dbReference type="Pfam" id="PF12330">
    <property type="entry name" value="Haspin_kinase"/>
    <property type="match status" value="1"/>
</dbReference>
<dbReference type="PROSITE" id="PS50011">
    <property type="entry name" value="PROTEIN_KINASE_DOM"/>
    <property type="match status" value="1"/>
</dbReference>
<evidence type="ECO:0000256" key="6">
    <source>
        <dbReference type="ARBA" id="ARBA00022527"/>
    </source>
</evidence>
<evidence type="ECO:0000313" key="16">
    <source>
        <dbReference type="EMBL" id="KAK2577611.1"/>
    </source>
</evidence>
<reference evidence="16" key="2">
    <citation type="journal article" date="2023" name="Commun. Biol.">
        <title>Intrasexual cuticular hydrocarbon dimorphism in a wasp sheds light on hydrocarbon biosynthesis genes in Hymenoptera.</title>
        <authorList>
            <person name="Moris V.C."/>
            <person name="Podsiadlowski L."/>
            <person name="Martin S."/>
            <person name="Oeyen J.P."/>
            <person name="Donath A."/>
            <person name="Petersen M."/>
            <person name="Wilbrandt J."/>
            <person name="Misof B."/>
            <person name="Liedtke D."/>
            <person name="Thamm M."/>
            <person name="Scheiner R."/>
            <person name="Schmitt T."/>
            <person name="Niehuis O."/>
        </authorList>
    </citation>
    <scope>NUCLEOTIDE SEQUENCE</scope>
    <source>
        <strain evidence="16">GBR_01_08_01A</strain>
    </source>
</reference>
<evidence type="ECO:0000256" key="3">
    <source>
        <dbReference type="ARBA" id="ARBA00012513"/>
    </source>
</evidence>
<dbReference type="FunFam" id="1.10.510.10:FF:000401">
    <property type="entry name" value="serine/threonine-protein kinase haspin"/>
    <property type="match status" value="1"/>
</dbReference>
<evidence type="ECO:0000256" key="5">
    <source>
        <dbReference type="ARBA" id="ARBA00022490"/>
    </source>
</evidence>
<keyword evidence="10 13" id="KW-0067">ATP-binding</keyword>
<evidence type="ECO:0000313" key="17">
    <source>
        <dbReference type="Proteomes" id="UP001258017"/>
    </source>
</evidence>
<reference evidence="16" key="1">
    <citation type="submission" date="2021-08" db="EMBL/GenBank/DDBJ databases">
        <authorList>
            <person name="Misof B."/>
            <person name="Oliver O."/>
            <person name="Podsiadlowski L."/>
            <person name="Donath A."/>
            <person name="Peters R."/>
            <person name="Mayer C."/>
            <person name="Rust J."/>
            <person name="Gunkel S."/>
            <person name="Lesny P."/>
            <person name="Martin S."/>
            <person name="Oeyen J.P."/>
            <person name="Petersen M."/>
            <person name="Panagiotis P."/>
            <person name="Wilbrandt J."/>
            <person name="Tanja T."/>
        </authorList>
    </citation>
    <scope>NUCLEOTIDE SEQUENCE</scope>
    <source>
        <strain evidence="16">GBR_01_08_01A</strain>
        <tissue evidence="16">Thorax + abdomen</tissue>
    </source>
</reference>
<dbReference type="GO" id="GO:0005694">
    <property type="term" value="C:chromosome"/>
    <property type="evidence" value="ECO:0007669"/>
    <property type="project" value="UniProtKB-SubCell"/>
</dbReference>
<dbReference type="AlphaFoldDB" id="A0AAD9REK8"/>
<keyword evidence="6" id="KW-0723">Serine/threonine-protein kinase</keyword>
<dbReference type="InterPro" id="IPR024604">
    <property type="entry name" value="GSG2_C"/>
</dbReference>
<dbReference type="PANTHER" id="PTHR24419:SF18">
    <property type="entry name" value="SERINE_THREONINE-PROTEIN KINASE HASPIN"/>
    <property type="match status" value="1"/>
</dbReference>
<keyword evidence="7" id="KW-0808">Transferase</keyword>
<accession>A0AAD9REK8</accession>
<feature type="compositionally biased region" description="Basic residues" evidence="14">
    <location>
        <begin position="175"/>
        <end position="185"/>
    </location>
</feature>
<keyword evidence="4" id="KW-0158">Chromosome</keyword>
<dbReference type="SMART" id="SM01331">
    <property type="entry name" value="DUF3635"/>
    <property type="match status" value="1"/>
</dbReference>
<comment type="catalytic activity">
    <reaction evidence="11">
        <text>L-threonyl-[protein] + ATP = O-phospho-L-threonyl-[protein] + ADP + H(+)</text>
        <dbReference type="Rhea" id="RHEA:46608"/>
        <dbReference type="Rhea" id="RHEA-COMP:11060"/>
        <dbReference type="Rhea" id="RHEA-COMP:11605"/>
        <dbReference type="ChEBI" id="CHEBI:15378"/>
        <dbReference type="ChEBI" id="CHEBI:30013"/>
        <dbReference type="ChEBI" id="CHEBI:30616"/>
        <dbReference type="ChEBI" id="CHEBI:61977"/>
        <dbReference type="ChEBI" id="CHEBI:456216"/>
        <dbReference type="EC" id="2.7.11.1"/>
    </reaction>
</comment>
<name>A0AAD9REK8_9HYME</name>
<evidence type="ECO:0000256" key="12">
    <source>
        <dbReference type="ARBA" id="ARBA00048679"/>
    </source>
</evidence>
<sequence>MSRKLPIRTYQRKNVQNPLIKICDPIRMDLILKLDDISEERRKIDNIEENELNENSLDCDPFETTFDRIAKDAVIPPIPIDCIDDKSWYDSSFDTSNDKKEDKEVLFDVSIGTPNFAISSNTKYERFWEKMPYEKNKKEKCKKMYNTKTLSKSKHLRQLTTLKKENHIKVYQKKRKLQKVAKKKENKSSNTDSLYSASNSHSDKLYEQHIIDTGTTEMTNSSKNINSTNVISNKDIYKENIDLSNTNKSKQHNPLSETTNILNIYVKKETCPLKSINKIQEFNNKDNQNYSSTSSESHGITNLTDNFKIKSCSVILNKDNIEKWKLMINKSTDIAKEGSRVLDKISNNTLNNYVNRTYKTPMNDSNLKKKPMCSTPIRADKKTSACSILYSPINTASSMSCTAYNTNKGILHIKTDIMNDINVSVDQVQSTDLPILDQMFINNSTTAKLCTRDMTLYKRNTKVQEFTSIDHLLNSKNNKVDVQEQKLSLSETSENNSNFINNREKYDTIFMDDSIGIVLRKECNKTYQENNLLLKYLNTPVEANRSHSLFNDSESNLHTVASDDNVNSINHKSLINMNASKSYADSKLELEFSALDICNDKEILKLGVSQAHFIIQIIFIYFVDISSSYMETNKHTDKLQLFTRSTRRISVRVVRDSICTQNTGDTSFLEVYGISNNTKPGSTILEASTTKCNTLYNDENNHLEIFSSKTAKEVVLQRCSQEDYLPFGEYISNMFLKYCRKIGEGVYGEVFLYEKDKQKSVLKIIPIEGDQLINGEPQKRFNEILSEIVIAKELHNLRWSEIHSTSGFVEVKSIKCIKGKYPEEMINLWKNYDNEKTSDNDCPSIFDENQLYIAFELGHGGQDLESFEFHTAFEAHTLFIQIALALAVAEKSFKFEHRDLHWGNILISYTDEQYIYYKLDNKDISFPSNGIKGFIIDFTLSRMSYQGCCIFNDLSVDPDLFTAQGEYQFEIYRLMRDKIHNNWQEYEPYTNILWLHYILDKMVTIVRYKKKNLKKHKNAIIKLQNLKQIILLYKSAFDFINSCDQIVNLMQNIPV</sequence>
<dbReference type="InterPro" id="IPR017441">
    <property type="entry name" value="Protein_kinase_ATP_BS"/>
</dbReference>
<dbReference type="GO" id="GO:0035556">
    <property type="term" value="P:intracellular signal transduction"/>
    <property type="evidence" value="ECO:0007669"/>
    <property type="project" value="TreeGrafter"/>
</dbReference>
<dbReference type="GO" id="GO:0005634">
    <property type="term" value="C:nucleus"/>
    <property type="evidence" value="ECO:0007669"/>
    <property type="project" value="TreeGrafter"/>
</dbReference>
<evidence type="ECO:0000256" key="1">
    <source>
        <dbReference type="ARBA" id="ARBA00004286"/>
    </source>
</evidence>
<dbReference type="EC" id="2.7.11.1" evidence="3"/>
<evidence type="ECO:0000256" key="13">
    <source>
        <dbReference type="PROSITE-ProRule" id="PRU10141"/>
    </source>
</evidence>
<keyword evidence="9" id="KW-0418">Kinase</keyword>
<protein>
    <recommendedName>
        <fullName evidence="3">non-specific serine/threonine protein kinase</fullName>
        <ecNumber evidence="3">2.7.11.1</ecNumber>
    </recommendedName>
</protein>
<evidence type="ECO:0000256" key="2">
    <source>
        <dbReference type="ARBA" id="ARBA00004496"/>
    </source>
</evidence>
<evidence type="ECO:0000256" key="8">
    <source>
        <dbReference type="ARBA" id="ARBA00022741"/>
    </source>
</evidence>
<comment type="catalytic activity">
    <reaction evidence="12">
        <text>L-seryl-[protein] + ATP = O-phospho-L-seryl-[protein] + ADP + H(+)</text>
        <dbReference type="Rhea" id="RHEA:17989"/>
        <dbReference type="Rhea" id="RHEA-COMP:9863"/>
        <dbReference type="Rhea" id="RHEA-COMP:11604"/>
        <dbReference type="ChEBI" id="CHEBI:15378"/>
        <dbReference type="ChEBI" id="CHEBI:29999"/>
        <dbReference type="ChEBI" id="CHEBI:30616"/>
        <dbReference type="ChEBI" id="CHEBI:83421"/>
        <dbReference type="ChEBI" id="CHEBI:456216"/>
        <dbReference type="EC" id="2.7.11.1"/>
    </reaction>
</comment>
<evidence type="ECO:0000256" key="9">
    <source>
        <dbReference type="ARBA" id="ARBA00022777"/>
    </source>
</evidence>
<feature type="domain" description="Protein kinase" evidence="15">
    <location>
        <begin position="736"/>
        <end position="1055"/>
    </location>
</feature>
<comment type="caution">
    <text evidence="16">The sequence shown here is derived from an EMBL/GenBank/DDBJ whole genome shotgun (WGS) entry which is preliminary data.</text>
</comment>
<keyword evidence="8 13" id="KW-0547">Nucleotide-binding</keyword>
<dbReference type="SUPFAM" id="SSF56112">
    <property type="entry name" value="Protein kinase-like (PK-like)"/>
    <property type="match status" value="1"/>
</dbReference>
<evidence type="ECO:0000256" key="10">
    <source>
        <dbReference type="ARBA" id="ARBA00022840"/>
    </source>
</evidence>
<evidence type="ECO:0000259" key="15">
    <source>
        <dbReference type="PROSITE" id="PS50011"/>
    </source>
</evidence>
<keyword evidence="17" id="KW-1185">Reference proteome</keyword>
<evidence type="ECO:0000256" key="4">
    <source>
        <dbReference type="ARBA" id="ARBA00022454"/>
    </source>
</evidence>
<dbReference type="GO" id="GO:0072354">
    <property type="term" value="F:histone H3T3 kinase activity"/>
    <property type="evidence" value="ECO:0007669"/>
    <property type="project" value="TreeGrafter"/>
</dbReference>
<feature type="binding site" evidence="13">
    <location>
        <position position="763"/>
    </location>
    <ligand>
        <name>ATP</name>
        <dbReference type="ChEBI" id="CHEBI:30616"/>
    </ligand>
</feature>
<organism evidence="16 17">
    <name type="scientific">Odynerus spinipes</name>
    <dbReference type="NCBI Taxonomy" id="1348599"/>
    <lineage>
        <taxon>Eukaryota</taxon>
        <taxon>Metazoa</taxon>
        <taxon>Ecdysozoa</taxon>
        <taxon>Arthropoda</taxon>
        <taxon>Hexapoda</taxon>
        <taxon>Insecta</taxon>
        <taxon>Pterygota</taxon>
        <taxon>Neoptera</taxon>
        <taxon>Endopterygota</taxon>
        <taxon>Hymenoptera</taxon>
        <taxon>Apocrita</taxon>
        <taxon>Aculeata</taxon>
        <taxon>Vespoidea</taxon>
        <taxon>Vespidae</taxon>
        <taxon>Eumeninae</taxon>
        <taxon>Odynerus</taxon>
    </lineage>
</organism>
<feature type="compositionally biased region" description="Polar residues" evidence="14">
    <location>
        <begin position="188"/>
        <end position="200"/>
    </location>
</feature>
<evidence type="ECO:0000256" key="14">
    <source>
        <dbReference type="SAM" id="MobiDB-lite"/>
    </source>
</evidence>
<dbReference type="GO" id="GO:0000278">
    <property type="term" value="P:mitotic cell cycle"/>
    <property type="evidence" value="ECO:0007669"/>
    <property type="project" value="TreeGrafter"/>
</dbReference>
<feature type="region of interest" description="Disordered" evidence="14">
    <location>
        <begin position="175"/>
        <end position="200"/>
    </location>
</feature>
<keyword evidence="5" id="KW-0963">Cytoplasm</keyword>
<dbReference type="Proteomes" id="UP001258017">
    <property type="component" value="Unassembled WGS sequence"/>
</dbReference>
<dbReference type="Gene3D" id="1.10.510.10">
    <property type="entry name" value="Transferase(Phosphotransferase) domain 1"/>
    <property type="match status" value="1"/>
</dbReference>
<dbReference type="PANTHER" id="PTHR24419">
    <property type="entry name" value="INTERLEUKIN-1 RECEPTOR-ASSOCIATED KINASE"/>
    <property type="match status" value="1"/>
</dbReference>
<dbReference type="GO" id="GO:0005737">
    <property type="term" value="C:cytoplasm"/>
    <property type="evidence" value="ECO:0007669"/>
    <property type="project" value="UniProtKB-SubCell"/>
</dbReference>
<dbReference type="EMBL" id="JAIFRP010004230">
    <property type="protein sequence ID" value="KAK2577611.1"/>
    <property type="molecule type" value="Genomic_DNA"/>
</dbReference>